<evidence type="ECO:0000259" key="2">
    <source>
        <dbReference type="Pfam" id="PF00144"/>
    </source>
</evidence>
<dbReference type="Proteomes" id="UP000290819">
    <property type="component" value="Unassembled WGS sequence"/>
</dbReference>
<proteinExistence type="predicted"/>
<keyword evidence="4" id="KW-1185">Reference proteome</keyword>
<name>A0A4Q1UL10_9BRAD</name>
<comment type="caution">
    <text evidence="3">The sequence shown here is derived from an EMBL/GenBank/DDBJ whole genome shotgun (WGS) entry which is preliminary data.</text>
</comment>
<protein>
    <recommendedName>
        <fullName evidence="2">Beta-lactamase-related domain-containing protein</fullName>
    </recommendedName>
</protein>
<dbReference type="AlphaFoldDB" id="A0A4Q1UL10"/>
<sequence>MRAGISLVAAVCAFALSPIEAQIASAASCGIPADIHDGWTMTSPDVQGVNPTLLCAMDDGISGGKLANVDDIVIVRHGVLVYERYYSRFDATTRHNGYSMTKSVVSLLVGIAMDRGLINDLDVPAFFYLPTNADLRMFDKDPVTLRHLLTMSAGLGSDGAPGVTFRYSDSETELIGAILKKVTGKTVDVLAQENLFAPLGIKDVNWRQDPFSGLPASANGLSLRPRDWAKIGQLVLNRGVWEGRQIVSASWVDQSTAEQIKTDELLSDGYGYQWWRGRSLDKDRDVQWVAAKGFNSQKTIIIPALDMVVVINASRRSKDMVAPELDLLDRYILPATSKDGSHTVSDLN</sequence>
<gene>
    <name evidence="3" type="ORF">B5V03_37570</name>
</gene>
<feature type="domain" description="Beta-lactamase-related" evidence="2">
    <location>
        <begin position="72"/>
        <end position="325"/>
    </location>
</feature>
<evidence type="ECO:0000313" key="3">
    <source>
        <dbReference type="EMBL" id="RXT34470.1"/>
    </source>
</evidence>
<reference evidence="3 4" key="1">
    <citation type="submission" date="2017-03" db="EMBL/GenBank/DDBJ databases">
        <authorList>
            <person name="Safronova V.I."/>
            <person name="Sazanova A.L."/>
            <person name="Chirak E.R."/>
        </authorList>
    </citation>
    <scope>NUCLEOTIDE SEQUENCE [LARGE SCALE GENOMIC DNA]</scope>
    <source>
        <strain evidence="3 4">Opo-243</strain>
    </source>
</reference>
<feature type="chain" id="PRO_5021003431" description="Beta-lactamase-related domain-containing protein" evidence="1">
    <location>
        <begin position="22"/>
        <end position="348"/>
    </location>
</feature>
<dbReference type="RefSeq" id="WP_129275527.1">
    <property type="nucleotide sequence ID" value="NZ_MZXW01000054.1"/>
</dbReference>
<dbReference type="OrthoDB" id="9814204at2"/>
<dbReference type="PANTHER" id="PTHR43283">
    <property type="entry name" value="BETA-LACTAMASE-RELATED"/>
    <property type="match status" value="1"/>
</dbReference>
<dbReference type="EMBL" id="MZXW01000054">
    <property type="protein sequence ID" value="RXT34470.1"/>
    <property type="molecule type" value="Genomic_DNA"/>
</dbReference>
<dbReference type="SUPFAM" id="SSF56601">
    <property type="entry name" value="beta-lactamase/transpeptidase-like"/>
    <property type="match status" value="1"/>
</dbReference>
<feature type="signal peptide" evidence="1">
    <location>
        <begin position="1"/>
        <end position="21"/>
    </location>
</feature>
<accession>A0A4Q1UL10</accession>
<organism evidence="3 4">
    <name type="scientific">Bradyrhizobium betae</name>
    <dbReference type="NCBI Taxonomy" id="244734"/>
    <lineage>
        <taxon>Bacteria</taxon>
        <taxon>Pseudomonadati</taxon>
        <taxon>Pseudomonadota</taxon>
        <taxon>Alphaproteobacteria</taxon>
        <taxon>Hyphomicrobiales</taxon>
        <taxon>Nitrobacteraceae</taxon>
        <taxon>Bradyrhizobium</taxon>
    </lineage>
</organism>
<dbReference type="InterPro" id="IPR050789">
    <property type="entry name" value="Diverse_Enzym_Activities"/>
</dbReference>
<evidence type="ECO:0000256" key="1">
    <source>
        <dbReference type="SAM" id="SignalP"/>
    </source>
</evidence>
<dbReference type="InterPro" id="IPR012338">
    <property type="entry name" value="Beta-lactam/transpept-like"/>
</dbReference>
<dbReference type="Gene3D" id="3.40.710.10">
    <property type="entry name" value="DD-peptidase/beta-lactamase superfamily"/>
    <property type="match status" value="1"/>
</dbReference>
<dbReference type="Pfam" id="PF00144">
    <property type="entry name" value="Beta-lactamase"/>
    <property type="match status" value="1"/>
</dbReference>
<keyword evidence="1" id="KW-0732">Signal</keyword>
<dbReference type="PANTHER" id="PTHR43283:SF7">
    <property type="entry name" value="BETA-LACTAMASE-RELATED DOMAIN-CONTAINING PROTEIN"/>
    <property type="match status" value="1"/>
</dbReference>
<dbReference type="InterPro" id="IPR001466">
    <property type="entry name" value="Beta-lactam-related"/>
</dbReference>
<evidence type="ECO:0000313" key="4">
    <source>
        <dbReference type="Proteomes" id="UP000290819"/>
    </source>
</evidence>